<dbReference type="SUPFAM" id="SSF56112">
    <property type="entry name" value="Protein kinase-like (PK-like)"/>
    <property type="match status" value="1"/>
</dbReference>
<dbReference type="EMBL" id="CP092879">
    <property type="protein sequence ID" value="UYV79342.1"/>
    <property type="molecule type" value="Genomic_DNA"/>
</dbReference>
<dbReference type="InterPro" id="IPR000719">
    <property type="entry name" value="Prot_kinase_dom"/>
</dbReference>
<dbReference type="InterPro" id="IPR036397">
    <property type="entry name" value="RNaseH_sf"/>
</dbReference>
<dbReference type="Proteomes" id="UP001235939">
    <property type="component" value="Chromosome 17"/>
</dbReference>
<keyword evidence="2" id="KW-0547">Nucleotide-binding</keyword>
<evidence type="ECO:0000256" key="4">
    <source>
        <dbReference type="ARBA" id="ARBA00022840"/>
    </source>
</evidence>
<protein>
    <recommendedName>
        <fullName evidence="6">Protein kinase domain-containing protein</fullName>
    </recommendedName>
</protein>
<feature type="compositionally biased region" description="Polar residues" evidence="5">
    <location>
        <begin position="553"/>
        <end position="563"/>
    </location>
</feature>
<keyword evidence="1" id="KW-0808">Transferase</keyword>
<dbReference type="InterPro" id="IPR011009">
    <property type="entry name" value="Kinase-like_dom_sf"/>
</dbReference>
<keyword evidence="3" id="KW-0418">Kinase</keyword>
<feature type="region of interest" description="Disordered" evidence="5">
    <location>
        <begin position="505"/>
        <end position="577"/>
    </location>
</feature>
<evidence type="ECO:0000256" key="3">
    <source>
        <dbReference type="ARBA" id="ARBA00022777"/>
    </source>
</evidence>
<feature type="compositionally biased region" description="Low complexity" evidence="5">
    <location>
        <begin position="539"/>
        <end position="552"/>
    </location>
</feature>
<dbReference type="Gene3D" id="1.10.510.10">
    <property type="entry name" value="Transferase(Phosphotransferase) domain 1"/>
    <property type="match status" value="1"/>
</dbReference>
<feature type="compositionally biased region" description="Polar residues" evidence="5">
    <location>
        <begin position="704"/>
        <end position="733"/>
    </location>
</feature>
<evidence type="ECO:0000313" key="7">
    <source>
        <dbReference type="EMBL" id="UYV79342.1"/>
    </source>
</evidence>
<sequence length="804" mass="93530">MLNKAFPNDAPKRTTVFEWHSRFKAGRISIEVDPPQGRPKFQRTDENVQKITDLIKENPRTTLLELEQDTGISKTTIGRIVTEDLKLKKTPAKFIPRFLTNEQKLCRLATCEDMMEMTRTDPKWKEKIITGDETWVYGYDPETKPQSAEWRDIAPNDFFLFPKLKAVLKGRHFDTRDDIIEKSPLALKSIQKEAYKNCFDNWEIRWRCAIHNKDNSTESHNVNIKEVEFLKQLKHKNIVRFYSIQTRTVRKGLSCMAILEYCPFTLEKVIADPDIDFNYGQKKSIVRQIASALECLVKHSVVHCDLKPANILVSEDGHFKLTDFGLSTTLVKETDYKSTKFNVVTLWYRAPEIFEKKPYSFGIDMWSFGLIITELWFRKPLLPGKDDDDQYNKICELFNPEMIIRLLTRDPDQRMDVSNVLKSNFLNTESPEDDPGLSILPEMFRSYSLEDLTNPYHRSPIIYLKDGFPAPLLSPLESWKANYTQMPISDDSDPIKDPRVILAELPKDSHHQRKEFVENQQKSPISVRQMENSNHSKRNNFNFSFSKKGNNKTLSHPRSPTATRTDHQRYISQPSLQQRVKYLSRSPPQDRYTSIPGEHRNLMRNHEIIWNPQQSIKKMPSKKLHRGHPSEIHPNLSTFQKRKSSASRIWSPSEINDQESILQQSSSRIYTNYFHPISKRSFFQSTLINKNVDNPIDKRHFDSQDNLWNSSRPNSIEEQNDSFNNNTLTSYPSPSVPEKIPSKIPPPLPRRKQKRSKPISTLQKLATSKQTKKSVISFPAKEETRSNSSIYVSDDTSKPYCILT</sequence>
<keyword evidence="4" id="KW-0067">ATP-binding</keyword>
<feature type="compositionally biased region" description="Basic and acidic residues" evidence="5">
    <location>
        <begin position="505"/>
        <end position="517"/>
    </location>
</feature>
<dbReference type="Gene3D" id="3.30.420.10">
    <property type="entry name" value="Ribonuclease H-like superfamily/Ribonuclease H"/>
    <property type="match status" value="2"/>
</dbReference>
<evidence type="ECO:0000256" key="1">
    <source>
        <dbReference type="ARBA" id="ARBA00022679"/>
    </source>
</evidence>
<organism evidence="7 8">
    <name type="scientific">Cordylochernes scorpioides</name>
    <dbReference type="NCBI Taxonomy" id="51811"/>
    <lineage>
        <taxon>Eukaryota</taxon>
        <taxon>Metazoa</taxon>
        <taxon>Ecdysozoa</taxon>
        <taxon>Arthropoda</taxon>
        <taxon>Chelicerata</taxon>
        <taxon>Arachnida</taxon>
        <taxon>Pseudoscorpiones</taxon>
        <taxon>Cheliferoidea</taxon>
        <taxon>Chernetidae</taxon>
        <taxon>Cordylochernes</taxon>
    </lineage>
</organism>
<reference evidence="7 8" key="1">
    <citation type="submission" date="2022-01" db="EMBL/GenBank/DDBJ databases">
        <title>A chromosomal length assembly of Cordylochernes scorpioides.</title>
        <authorList>
            <person name="Zeh D."/>
            <person name="Zeh J."/>
        </authorList>
    </citation>
    <scope>NUCLEOTIDE SEQUENCE [LARGE SCALE GENOMIC DNA]</scope>
    <source>
        <strain evidence="7">IN4F17</strain>
        <tissue evidence="7">Whole Body</tissue>
    </source>
</reference>
<feature type="compositionally biased region" description="Polar residues" evidence="5">
    <location>
        <begin position="758"/>
        <end position="769"/>
    </location>
</feature>
<evidence type="ECO:0000256" key="5">
    <source>
        <dbReference type="SAM" id="MobiDB-lite"/>
    </source>
</evidence>
<accession>A0ABY6LFZ9</accession>
<dbReference type="PROSITE" id="PS00108">
    <property type="entry name" value="PROTEIN_KINASE_ST"/>
    <property type="match status" value="1"/>
</dbReference>
<evidence type="ECO:0000313" key="8">
    <source>
        <dbReference type="Proteomes" id="UP001235939"/>
    </source>
</evidence>
<dbReference type="PANTHER" id="PTHR24348">
    <property type="entry name" value="SERINE/THREONINE-PROTEIN KINASE UNC-51-RELATED"/>
    <property type="match status" value="1"/>
</dbReference>
<evidence type="ECO:0000256" key="2">
    <source>
        <dbReference type="ARBA" id="ARBA00022741"/>
    </source>
</evidence>
<feature type="compositionally biased region" description="Polar residues" evidence="5">
    <location>
        <begin position="518"/>
        <end position="531"/>
    </location>
</feature>
<name>A0ABY6LFZ9_9ARAC</name>
<feature type="region of interest" description="Disordered" evidence="5">
    <location>
        <begin position="695"/>
        <end position="793"/>
    </location>
</feature>
<dbReference type="SMART" id="SM00220">
    <property type="entry name" value="S_TKc"/>
    <property type="match status" value="1"/>
</dbReference>
<dbReference type="InterPro" id="IPR045269">
    <property type="entry name" value="Atg1-like"/>
</dbReference>
<dbReference type="PROSITE" id="PS50011">
    <property type="entry name" value="PROTEIN_KINASE_DOM"/>
    <property type="match status" value="1"/>
</dbReference>
<dbReference type="InterPro" id="IPR008271">
    <property type="entry name" value="Ser/Thr_kinase_AS"/>
</dbReference>
<evidence type="ECO:0000259" key="6">
    <source>
        <dbReference type="PROSITE" id="PS50011"/>
    </source>
</evidence>
<dbReference type="PANTHER" id="PTHR24348:SF22">
    <property type="entry name" value="NON-SPECIFIC SERINE_THREONINE PROTEIN KINASE"/>
    <property type="match status" value="1"/>
</dbReference>
<proteinExistence type="predicted"/>
<feature type="domain" description="Protein kinase" evidence="6">
    <location>
        <begin position="158"/>
        <end position="426"/>
    </location>
</feature>
<keyword evidence="8" id="KW-1185">Reference proteome</keyword>
<gene>
    <name evidence="7" type="ORF">LAZ67_17002214</name>
</gene>
<dbReference type="Pfam" id="PF00069">
    <property type="entry name" value="Pkinase"/>
    <property type="match status" value="1"/>
</dbReference>